<dbReference type="Pfam" id="PF04932">
    <property type="entry name" value="Wzy_C"/>
    <property type="match status" value="1"/>
</dbReference>
<dbReference type="EMBL" id="JBHULE010000019">
    <property type="protein sequence ID" value="MFD2563563.1"/>
    <property type="molecule type" value="Genomic_DNA"/>
</dbReference>
<evidence type="ECO:0000256" key="1">
    <source>
        <dbReference type="ARBA" id="ARBA00004141"/>
    </source>
</evidence>
<evidence type="ECO:0000256" key="3">
    <source>
        <dbReference type="ARBA" id="ARBA00022989"/>
    </source>
</evidence>
<keyword evidence="7" id="KW-0436">Ligase</keyword>
<feature type="transmembrane region" description="Helical" evidence="5">
    <location>
        <begin position="6"/>
        <end position="29"/>
    </location>
</feature>
<keyword evidence="2 5" id="KW-0812">Transmembrane</keyword>
<evidence type="ECO:0000259" key="6">
    <source>
        <dbReference type="Pfam" id="PF04932"/>
    </source>
</evidence>
<accession>A0ABW5LIA2</accession>
<organism evidence="7 8">
    <name type="scientific">Aquimarina rubra</name>
    <dbReference type="NCBI Taxonomy" id="1920033"/>
    <lineage>
        <taxon>Bacteria</taxon>
        <taxon>Pseudomonadati</taxon>
        <taxon>Bacteroidota</taxon>
        <taxon>Flavobacteriia</taxon>
        <taxon>Flavobacteriales</taxon>
        <taxon>Flavobacteriaceae</taxon>
        <taxon>Aquimarina</taxon>
    </lineage>
</organism>
<feature type="transmembrane region" description="Helical" evidence="5">
    <location>
        <begin position="131"/>
        <end position="151"/>
    </location>
</feature>
<gene>
    <name evidence="7" type="ORF">ACFSR1_12865</name>
</gene>
<proteinExistence type="predicted"/>
<evidence type="ECO:0000313" key="7">
    <source>
        <dbReference type="EMBL" id="MFD2563563.1"/>
    </source>
</evidence>
<protein>
    <submittedName>
        <fullName evidence="7">O-antigen ligase family protein</fullName>
    </submittedName>
</protein>
<dbReference type="RefSeq" id="WP_378293099.1">
    <property type="nucleotide sequence ID" value="NZ_JBHULE010000019.1"/>
</dbReference>
<evidence type="ECO:0000256" key="5">
    <source>
        <dbReference type="SAM" id="Phobius"/>
    </source>
</evidence>
<evidence type="ECO:0000256" key="4">
    <source>
        <dbReference type="ARBA" id="ARBA00023136"/>
    </source>
</evidence>
<feature type="domain" description="O-antigen ligase-related" evidence="6">
    <location>
        <begin position="4"/>
        <end position="147"/>
    </location>
</feature>
<feature type="transmembrane region" description="Helical" evidence="5">
    <location>
        <begin position="41"/>
        <end position="59"/>
    </location>
</feature>
<dbReference type="InterPro" id="IPR007016">
    <property type="entry name" value="O-antigen_ligase-rel_domated"/>
</dbReference>
<keyword evidence="8" id="KW-1185">Reference proteome</keyword>
<dbReference type="GO" id="GO:0016874">
    <property type="term" value="F:ligase activity"/>
    <property type="evidence" value="ECO:0007669"/>
    <property type="project" value="UniProtKB-KW"/>
</dbReference>
<dbReference type="Proteomes" id="UP001597319">
    <property type="component" value="Unassembled WGS sequence"/>
</dbReference>
<comment type="caution">
    <text evidence="7">The sequence shown here is derived from an EMBL/GenBank/DDBJ whole genome shotgun (WGS) entry which is preliminary data.</text>
</comment>
<keyword evidence="3 5" id="KW-1133">Transmembrane helix</keyword>
<comment type="subcellular location">
    <subcellularLocation>
        <location evidence="1">Membrane</location>
        <topology evidence="1">Multi-pass membrane protein</topology>
    </subcellularLocation>
</comment>
<reference evidence="8" key="1">
    <citation type="journal article" date="2019" name="Int. J. Syst. Evol. Microbiol.">
        <title>The Global Catalogue of Microorganisms (GCM) 10K type strain sequencing project: providing services to taxonomists for standard genome sequencing and annotation.</title>
        <authorList>
            <consortium name="The Broad Institute Genomics Platform"/>
            <consortium name="The Broad Institute Genome Sequencing Center for Infectious Disease"/>
            <person name="Wu L."/>
            <person name="Ma J."/>
        </authorList>
    </citation>
    <scope>NUCLEOTIDE SEQUENCE [LARGE SCALE GENOMIC DNA]</scope>
    <source>
        <strain evidence="8">KCTC 52274</strain>
    </source>
</reference>
<keyword evidence="4 5" id="KW-0472">Membrane</keyword>
<name>A0ABW5LIA2_9FLAO</name>
<evidence type="ECO:0000313" key="8">
    <source>
        <dbReference type="Proteomes" id="UP001597319"/>
    </source>
</evidence>
<feature type="transmembrane region" description="Helical" evidence="5">
    <location>
        <begin position="163"/>
        <end position="190"/>
    </location>
</feature>
<evidence type="ECO:0000256" key="2">
    <source>
        <dbReference type="ARBA" id="ARBA00022692"/>
    </source>
</evidence>
<sequence>MAIYVVVLYLVYLTKTRLILLFLLVYPLLRVLMNYKKWFTIKRVFVIFLMTTLFIYFLYTRVTEWFPSLVTLRYENSQDSSFNLRFYLYSLIEDNFINGNWIERMLGKGNEFSRNFIRAKFDHDLMPHNDYIRILNDWGVVGFLLFIYFFYKIGTKNKNTLFVSLVFMLLFYSNMIFNLFMISILIIQYFNNGDSDEDQLKKT</sequence>